<dbReference type="PIRSF" id="PIRSF012535">
    <property type="entry name" value="UCP012535"/>
    <property type="match status" value="1"/>
</dbReference>
<evidence type="ECO:0000256" key="1">
    <source>
        <dbReference type="ARBA" id="ARBA00022598"/>
    </source>
</evidence>
<dbReference type="InterPro" id="IPR011199">
    <property type="entry name" value="Bacillithiol_biosynth_BshC"/>
</dbReference>
<evidence type="ECO:0000259" key="3">
    <source>
        <dbReference type="Pfam" id="PF10079"/>
    </source>
</evidence>
<dbReference type="NCBIfam" id="TIGR03998">
    <property type="entry name" value="thiol_BshC"/>
    <property type="match status" value="1"/>
</dbReference>
<dbReference type="InterPro" id="IPR055398">
    <property type="entry name" value="Rossmann-like_BshC"/>
</dbReference>
<name>A0ABY4CMR7_9BACL</name>
<sequence length="539" mass="61742">MRIERSNVTDRSFLNIYEQDFSQISNLYSWNPHNEADWQARAAELQSRFADAEYRNRLADALVAYNRSIGAGSQALASIEQLRNGALAIVTGQQAGLFTGPLYTIYKAITAELLANEYQQRLGVSVIPVFWIASEDHDFLEVNHIFVQTSESLSKIEWSKQETSRKSIGHIKVPEQEVNRLIDELKASTIETEFREQLLQTIYECWQSTDSMADWFGALMAHIFENSRLVFLNPMLHEFRQLSASVFTQGIEWNEAIRNAAFQGAEQVRRCGLEPQVHIMGHSSLLFLQMDNGRYPLDFIDGRFAARGTEYSWSGSELVQIARTAPERMSSNVLLRPIVQDHLLPTLAFVGGGAEVAYHGMLKELFHVYGISMPIIMPRISITVIEKAAAKNSKKYNVSIDSIVSGQDPLQQVLSQLDPVGVDTVFASFFEQIDKLYVKLKEDLVQIDPQLKKLSEENQQWVQQRVESLRQKTYQFHEQKHEIAVRQLQKLTASLYPNGHLQERVLNIFPFLIKYGPQFVSDLRDHLESGNYTHWYLYL</sequence>
<proteinExistence type="inferred from homology"/>
<dbReference type="InterPro" id="IPR055399">
    <property type="entry name" value="CC_BshC"/>
</dbReference>
<gene>
    <name evidence="2 5" type="primary">bshC</name>
    <name evidence="5" type="ORF">LSG31_14615</name>
</gene>
<comment type="similarity">
    <text evidence="2">Belongs to the BshC family.</text>
</comment>
<dbReference type="Pfam" id="PF10079">
    <property type="entry name" value="Rossmann-like_BshC"/>
    <property type="match status" value="1"/>
</dbReference>
<dbReference type="Pfam" id="PF24850">
    <property type="entry name" value="CC_BshC"/>
    <property type="match status" value="1"/>
</dbReference>
<dbReference type="Proteomes" id="UP000830167">
    <property type="component" value="Chromosome"/>
</dbReference>
<keyword evidence="6" id="KW-1185">Reference proteome</keyword>
<keyword evidence="1 2" id="KW-0436">Ligase</keyword>
<evidence type="ECO:0000256" key="2">
    <source>
        <dbReference type="HAMAP-Rule" id="MF_01867"/>
    </source>
</evidence>
<accession>A0ABY4CMR7</accession>
<evidence type="ECO:0000313" key="5">
    <source>
        <dbReference type="EMBL" id="UOF89145.1"/>
    </source>
</evidence>
<reference evidence="5" key="1">
    <citation type="submission" date="2021-12" db="EMBL/GenBank/DDBJ databases">
        <title>Alicyclobacillaceae gen. nov., sp. nov., isolated from chalcocite enrichment system.</title>
        <authorList>
            <person name="Jiang Z."/>
        </authorList>
    </citation>
    <scope>NUCLEOTIDE SEQUENCE</scope>
    <source>
        <strain evidence="5">MYW30-H2</strain>
    </source>
</reference>
<dbReference type="EC" id="6.-.-.-" evidence="2"/>
<dbReference type="RefSeq" id="WP_347435826.1">
    <property type="nucleotide sequence ID" value="NZ_CP089291.1"/>
</dbReference>
<evidence type="ECO:0000259" key="4">
    <source>
        <dbReference type="Pfam" id="PF24850"/>
    </source>
</evidence>
<dbReference type="Gene3D" id="1.20.120.20">
    <property type="entry name" value="Apolipoprotein"/>
    <property type="match status" value="1"/>
</dbReference>
<dbReference type="SUPFAM" id="SSF58113">
    <property type="entry name" value="Apolipoprotein A-I"/>
    <property type="match status" value="1"/>
</dbReference>
<feature type="domain" description="Bacillithiol biosynthesis BshC C-terminal coiled-coil" evidence="4">
    <location>
        <begin position="382"/>
        <end position="539"/>
    </location>
</feature>
<comment type="function">
    <text evidence="2">Involved in bacillithiol (BSH) biosynthesis. May catalyze the last step of the pathway, the addition of cysteine to glucosamine malate (GlcN-Mal) to generate BSH.</text>
</comment>
<protein>
    <recommendedName>
        <fullName evidence="2">Putative cysteine ligase BshC</fullName>
        <ecNumber evidence="2">6.-.-.-</ecNumber>
    </recommendedName>
</protein>
<dbReference type="HAMAP" id="MF_01867">
    <property type="entry name" value="BshC"/>
    <property type="match status" value="1"/>
</dbReference>
<evidence type="ECO:0000313" key="6">
    <source>
        <dbReference type="Proteomes" id="UP000830167"/>
    </source>
</evidence>
<organism evidence="5 6">
    <name type="scientific">Fodinisporobacter ferrooxydans</name>
    <dbReference type="NCBI Taxonomy" id="2901836"/>
    <lineage>
        <taxon>Bacteria</taxon>
        <taxon>Bacillati</taxon>
        <taxon>Bacillota</taxon>
        <taxon>Bacilli</taxon>
        <taxon>Bacillales</taxon>
        <taxon>Alicyclobacillaceae</taxon>
        <taxon>Fodinisporobacter</taxon>
    </lineage>
</organism>
<dbReference type="EMBL" id="CP089291">
    <property type="protein sequence ID" value="UOF89145.1"/>
    <property type="molecule type" value="Genomic_DNA"/>
</dbReference>
<feature type="domain" description="Bacillithiol biosynthesis BshC N-terminal Rossmann-like" evidence="3">
    <location>
        <begin position="11"/>
        <end position="379"/>
    </location>
</feature>